<dbReference type="Proteomes" id="UP000275078">
    <property type="component" value="Unassembled WGS sequence"/>
</dbReference>
<organism evidence="2 3">
    <name type="scientific">Ascobolus immersus RN42</name>
    <dbReference type="NCBI Taxonomy" id="1160509"/>
    <lineage>
        <taxon>Eukaryota</taxon>
        <taxon>Fungi</taxon>
        <taxon>Dikarya</taxon>
        <taxon>Ascomycota</taxon>
        <taxon>Pezizomycotina</taxon>
        <taxon>Pezizomycetes</taxon>
        <taxon>Pezizales</taxon>
        <taxon>Ascobolaceae</taxon>
        <taxon>Ascobolus</taxon>
    </lineage>
</organism>
<gene>
    <name evidence="2" type="ORF">BJ508DRAFT_335328</name>
</gene>
<proteinExistence type="predicted"/>
<evidence type="ECO:0000313" key="2">
    <source>
        <dbReference type="EMBL" id="RPA72141.1"/>
    </source>
</evidence>
<evidence type="ECO:0000256" key="1">
    <source>
        <dbReference type="SAM" id="MobiDB-lite"/>
    </source>
</evidence>
<feature type="region of interest" description="Disordered" evidence="1">
    <location>
        <begin position="1"/>
        <end position="32"/>
    </location>
</feature>
<evidence type="ECO:0000313" key="3">
    <source>
        <dbReference type="Proteomes" id="UP000275078"/>
    </source>
</evidence>
<dbReference type="EMBL" id="ML119877">
    <property type="protein sequence ID" value="RPA72141.1"/>
    <property type="molecule type" value="Genomic_DNA"/>
</dbReference>
<reference evidence="2 3" key="1">
    <citation type="journal article" date="2018" name="Nat. Ecol. Evol.">
        <title>Pezizomycetes genomes reveal the molecular basis of ectomycorrhizal truffle lifestyle.</title>
        <authorList>
            <person name="Murat C."/>
            <person name="Payen T."/>
            <person name="Noel B."/>
            <person name="Kuo A."/>
            <person name="Morin E."/>
            <person name="Chen J."/>
            <person name="Kohler A."/>
            <person name="Krizsan K."/>
            <person name="Balestrini R."/>
            <person name="Da Silva C."/>
            <person name="Montanini B."/>
            <person name="Hainaut M."/>
            <person name="Levati E."/>
            <person name="Barry K.W."/>
            <person name="Belfiori B."/>
            <person name="Cichocki N."/>
            <person name="Clum A."/>
            <person name="Dockter R.B."/>
            <person name="Fauchery L."/>
            <person name="Guy J."/>
            <person name="Iotti M."/>
            <person name="Le Tacon F."/>
            <person name="Lindquist E.A."/>
            <person name="Lipzen A."/>
            <person name="Malagnac F."/>
            <person name="Mello A."/>
            <person name="Molinier V."/>
            <person name="Miyauchi S."/>
            <person name="Poulain J."/>
            <person name="Riccioni C."/>
            <person name="Rubini A."/>
            <person name="Sitrit Y."/>
            <person name="Splivallo R."/>
            <person name="Traeger S."/>
            <person name="Wang M."/>
            <person name="Zifcakova L."/>
            <person name="Wipf D."/>
            <person name="Zambonelli A."/>
            <person name="Paolocci F."/>
            <person name="Nowrousian M."/>
            <person name="Ottonello S."/>
            <person name="Baldrian P."/>
            <person name="Spatafora J.W."/>
            <person name="Henrissat B."/>
            <person name="Nagy L.G."/>
            <person name="Aury J.M."/>
            <person name="Wincker P."/>
            <person name="Grigoriev I.V."/>
            <person name="Bonfante P."/>
            <person name="Martin F.M."/>
        </authorList>
    </citation>
    <scope>NUCLEOTIDE SEQUENCE [LARGE SCALE GENOMIC DNA]</scope>
    <source>
        <strain evidence="2 3">RN42</strain>
    </source>
</reference>
<feature type="compositionally biased region" description="Polar residues" evidence="1">
    <location>
        <begin position="16"/>
        <end position="32"/>
    </location>
</feature>
<sequence length="236" mass="27544">MPAPSVESRLTEPFSEFSSHDAQCSASSTTPCTPNTADSNIRALNSFNHTDPNWCFQNQLNLLSSFSPDFNVGIRSRTEAWVHGMQKQGKWTVSLHKFSPRCKIRDVPKDETSYRHRLQYRSDSPASDHLIQDLIQRTFYGIEAMNRRRQNDAIVAAHLLMGIPIFEDISLLPVPLRRTEFLVWNWRSIVRWEMDRLEFARIKHEQFWSVEWDLLQEPPELDLASTWENTGYVSYL</sequence>
<keyword evidence="3" id="KW-1185">Reference proteome</keyword>
<dbReference type="AlphaFoldDB" id="A0A3N4HIU6"/>
<name>A0A3N4HIU6_ASCIM</name>
<accession>A0A3N4HIU6</accession>
<protein>
    <submittedName>
        <fullName evidence="2">Uncharacterized protein</fullName>
    </submittedName>
</protein>